<gene>
    <name evidence="2" type="ORF">PCOR1329_LOCUS69994</name>
</gene>
<feature type="compositionally biased region" description="Basic and acidic residues" evidence="1">
    <location>
        <begin position="115"/>
        <end position="134"/>
    </location>
</feature>
<evidence type="ECO:0008006" key="4">
    <source>
        <dbReference type="Google" id="ProtNLM"/>
    </source>
</evidence>
<accession>A0ABN9WW72</accession>
<evidence type="ECO:0000313" key="3">
    <source>
        <dbReference type="Proteomes" id="UP001189429"/>
    </source>
</evidence>
<sequence length="1240" mass="136434">MARLAALVRGRDGPRVAVGDRNAEPSELKQAGWLKVLGGVVRTPEDAQYTCTRSAARMLDYAICPEPFQCMLARAVSDQRGPGDRCGVRNYIRGETESAAQRMPLLPGPLPLPDVPKRRADPNSKRSRQKEKGRQQRGFNEGIACAAENAVEVDFVAARCSDAPVECRRVDQEMEDLFGGYESSVEDDEVSDYGEMKAEKATKPSADEVFDIPGAQRDEIWQLKIAQACEEDRRAWRTPPSYIADSAAYQFDPFGAMELGAQFGEAVNFTTRAERMSDNVASDADSSITLWGTLSSYLVELQRCRDQGQRSQHLRSRIQEMSRTSPSGGAAKMASKQKRKWRATLAEVHSLNTEQLQPLGAAALAAARKGKRAEVNEALIAYTNWVQEQEAAGSGKLHRRTRDKPRCDNEVRTNDWAASNMVGYMDAKGAQWKKKKKWASNYARAVVLDKLEVTRAAALEGDWAPITLESLNGAIHGMSKSKAKGVEQMGALAYTWLPPSARAELLNILIQEALARSFADEVLEWAPMKVYTVTALWDLAGFDDTLEPLLILGEGLRLGLPARTLHLEMLSHLRTRLARERATYAEPISPDRSICAGARRGIDFGRVALYATLGQASAKYQQVYVRSREVIKQLTGAGVDFAAGARKAKLALSSKSTLIGNDMDVVKEVALRLRSRNIKVKVKGQAPDLDIDRGPSTVTKWRRRLASVVAPRLRGRCLTTLLQLEIGVGDPAFGTVFALLDSWMHIVSDPQRRRNVCIIWPRIVSAMQKKRPQHRWRGVAGFTRAMVLTLVDLEWQPLGPWHWVSKEGEVFGGDGENALDGDVDLSDLKAAIKSTIGVKQWARAAQHFAGGGLEEGADLRSAKRKLGKLRRKGQCDKVGAFLAIMTGGVWPRQRVADLGIEIEDVMCAELIESSGDLQVPSNGAEESMTDGWLIAAGDASGGEYSKGTRLRRVSWGWVVFNSASPIEAKVVAGSRGALAGWRQSVNRGELMALKDVIISAGMGKHRGGRMPKSHVDLWKEVKQGIVGKQVEIIKVESHMSAQEALDTEVNPIDWLGNVLADDFVDGIVESVQVPRAQARSVGFAKGVAELIRDRAHLALVASIEAEPSQVPSVKTRQEAHVKMRRRGKLLEGTKHNIAHDVSGKHFRCLRCGSLALMATADEWLAGECIALQRADAVHGSLRSRPRIANQEAHESHVVLYEEEFGLHYCKKHNLSRIAKGLQPGTSALAMAFNMRKRGRI</sequence>
<name>A0ABN9WW72_9DINO</name>
<evidence type="ECO:0000256" key="1">
    <source>
        <dbReference type="SAM" id="MobiDB-lite"/>
    </source>
</evidence>
<reference evidence="2" key="1">
    <citation type="submission" date="2023-10" db="EMBL/GenBank/DDBJ databases">
        <authorList>
            <person name="Chen Y."/>
            <person name="Shah S."/>
            <person name="Dougan E. K."/>
            <person name="Thang M."/>
            <person name="Chan C."/>
        </authorList>
    </citation>
    <scope>NUCLEOTIDE SEQUENCE [LARGE SCALE GENOMIC DNA]</scope>
</reference>
<proteinExistence type="predicted"/>
<dbReference type="EMBL" id="CAUYUJ010019215">
    <property type="protein sequence ID" value="CAK0889482.1"/>
    <property type="molecule type" value="Genomic_DNA"/>
</dbReference>
<evidence type="ECO:0000313" key="2">
    <source>
        <dbReference type="EMBL" id="CAK0889482.1"/>
    </source>
</evidence>
<protein>
    <recommendedName>
        <fullName evidence="4">DNA-directed DNA polymerase</fullName>
    </recommendedName>
</protein>
<dbReference type="Proteomes" id="UP001189429">
    <property type="component" value="Unassembled WGS sequence"/>
</dbReference>
<feature type="region of interest" description="Disordered" evidence="1">
    <location>
        <begin position="314"/>
        <end position="336"/>
    </location>
</feature>
<comment type="caution">
    <text evidence="2">The sequence shown here is derived from an EMBL/GenBank/DDBJ whole genome shotgun (WGS) entry which is preliminary data.</text>
</comment>
<feature type="region of interest" description="Disordered" evidence="1">
    <location>
        <begin position="98"/>
        <end position="137"/>
    </location>
</feature>
<keyword evidence="3" id="KW-1185">Reference proteome</keyword>
<organism evidence="2 3">
    <name type="scientific">Prorocentrum cordatum</name>
    <dbReference type="NCBI Taxonomy" id="2364126"/>
    <lineage>
        <taxon>Eukaryota</taxon>
        <taxon>Sar</taxon>
        <taxon>Alveolata</taxon>
        <taxon>Dinophyceae</taxon>
        <taxon>Prorocentrales</taxon>
        <taxon>Prorocentraceae</taxon>
        <taxon>Prorocentrum</taxon>
    </lineage>
</organism>